<keyword evidence="1" id="KW-1185">Reference proteome</keyword>
<dbReference type="Proteomes" id="UP000036681">
    <property type="component" value="Unplaced"/>
</dbReference>
<protein>
    <submittedName>
        <fullName evidence="2">Usp domain-containing protein</fullName>
    </submittedName>
</protein>
<organism evidence="1 2">
    <name type="scientific">Ascaris lumbricoides</name>
    <name type="common">Giant roundworm</name>
    <dbReference type="NCBI Taxonomy" id="6252"/>
    <lineage>
        <taxon>Eukaryota</taxon>
        <taxon>Metazoa</taxon>
        <taxon>Ecdysozoa</taxon>
        <taxon>Nematoda</taxon>
        <taxon>Chromadorea</taxon>
        <taxon>Rhabditida</taxon>
        <taxon>Spirurina</taxon>
        <taxon>Ascaridomorpha</taxon>
        <taxon>Ascaridoidea</taxon>
        <taxon>Ascarididae</taxon>
        <taxon>Ascaris</taxon>
    </lineage>
</organism>
<evidence type="ECO:0000313" key="1">
    <source>
        <dbReference type="Proteomes" id="UP000036681"/>
    </source>
</evidence>
<evidence type="ECO:0000313" key="2">
    <source>
        <dbReference type="WBParaSite" id="ALUE_0001640201-mRNA-1"/>
    </source>
</evidence>
<reference evidence="2" key="1">
    <citation type="submission" date="2017-02" db="UniProtKB">
        <authorList>
            <consortium name="WormBaseParasite"/>
        </authorList>
    </citation>
    <scope>IDENTIFICATION</scope>
</reference>
<accession>A0A0M3IE91</accession>
<proteinExistence type="predicted"/>
<dbReference type="WBParaSite" id="ALUE_0001640201-mRNA-1">
    <property type="protein sequence ID" value="ALUE_0001640201-mRNA-1"/>
    <property type="gene ID" value="ALUE_0001640201"/>
</dbReference>
<dbReference type="AlphaFoldDB" id="A0A0M3IE91"/>
<sequence>MANISTEQIVVRGDARCKKGTRALRASLSANGSCASLQLFHIIESSAELSVLKTASSWRKRRGAGAAVSHAPPIAPASIPSTSHQQQLLSRSVDKMFEEAELSGVLMLASRKLKEFPSNLAVKYDISDVISAG</sequence>
<name>A0A0M3IE91_ASCLU</name>